<dbReference type="EMBL" id="DTHB01000016">
    <property type="protein sequence ID" value="HGB13877.1"/>
    <property type="molecule type" value="Genomic_DNA"/>
</dbReference>
<evidence type="ECO:0000259" key="1">
    <source>
        <dbReference type="Pfam" id="PF02464"/>
    </source>
</evidence>
<dbReference type="NCBIfam" id="TIGR00199">
    <property type="entry name" value="PncC_domain"/>
    <property type="match status" value="1"/>
</dbReference>
<sequence length="166" mass="17665">MAEVPLEAQVGHLLREQKLSLAVAESCTGGLVCHRLTNVPGASDYLMGGVVAYSNRAKMELLQVPADTLTVWGAVSEETARAMATGVREAFHTDIGLAVTGIAGPTGGTPEKPVGTVFIGLATPQKVEACRHLFHGEREEIKALSAQAALEWLRRELQHAQSLSCH</sequence>
<dbReference type="SUPFAM" id="SSF142433">
    <property type="entry name" value="CinA-like"/>
    <property type="match status" value="1"/>
</dbReference>
<dbReference type="InterPro" id="IPR036653">
    <property type="entry name" value="CinA-like_C"/>
</dbReference>
<protein>
    <submittedName>
        <fullName evidence="2">CinA family protein</fullName>
    </submittedName>
</protein>
<dbReference type="Gene3D" id="3.90.950.20">
    <property type="entry name" value="CinA-like"/>
    <property type="match status" value="1"/>
</dbReference>
<dbReference type="Pfam" id="PF02464">
    <property type="entry name" value="CinA"/>
    <property type="match status" value="1"/>
</dbReference>
<proteinExistence type="predicted"/>
<accession>A0A7C3WS12</accession>
<evidence type="ECO:0000313" key="2">
    <source>
        <dbReference type="EMBL" id="HGB13877.1"/>
    </source>
</evidence>
<reference evidence="2" key="1">
    <citation type="journal article" date="2020" name="mSystems">
        <title>Genome- and Community-Level Interaction Insights into Carbon Utilization and Element Cycling Functions of Hydrothermarchaeota in Hydrothermal Sediment.</title>
        <authorList>
            <person name="Zhou Z."/>
            <person name="Liu Y."/>
            <person name="Xu W."/>
            <person name="Pan J."/>
            <person name="Luo Z.H."/>
            <person name="Li M."/>
        </authorList>
    </citation>
    <scope>NUCLEOTIDE SEQUENCE [LARGE SCALE GENOMIC DNA]</scope>
    <source>
        <strain evidence="2">SpSt-776</strain>
    </source>
</reference>
<feature type="domain" description="CinA C-terminal" evidence="1">
    <location>
        <begin position="5"/>
        <end position="156"/>
    </location>
</feature>
<organism evidence="2">
    <name type="scientific">Desulfobacca acetoxidans</name>
    <dbReference type="NCBI Taxonomy" id="60893"/>
    <lineage>
        <taxon>Bacteria</taxon>
        <taxon>Pseudomonadati</taxon>
        <taxon>Thermodesulfobacteriota</taxon>
        <taxon>Desulfobaccia</taxon>
        <taxon>Desulfobaccales</taxon>
        <taxon>Desulfobaccaceae</taxon>
        <taxon>Desulfobacca</taxon>
    </lineage>
</organism>
<name>A0A7C3WS12_9BACT</name>
<gene>
    <name evidence="2" type="ORF">ENV62_01365</name>
</gene>
<comment type="caution">
    <text evidence="2">The sequence shown here is derived from an EMBL/GenBank/DDBJ whole genome shotgun (WGS) entry which is preliminary data.</text>
</comment>
<dbReference type="InterPro" id="IPR008136">
    <property type="entry name" value="CinA_C"/>
</dbReference>
<dbReference type="AlphaFoldDB" id="A0A7C3WS12"/>